<comment type="caution">
    <text evidence="1">The sequence shown here is derived from an EMBL/GenBank/DDBJ whole genome shotgun (WGS) entry which is preliminary data.</text>
</comment>
<evidence type="ECO:0000313" key="2">
    <source>
        <dbReference type="Proteomes" id="UP001386955"/>
    </source>
</evidence>
<reference evidence="1 2" key="1">
    <citation type="submission" date="2024-01" db="EMBL/GenBank/DDBJ databases">
        <title>The genomes of 5 underutilized Papilionoideae crops provide insights into root nodulation and disease resistanc.</title>
        <authorList>
            <person name="Jiang F."/>
        </authorList>
    </citation>
    <scope>NUCLEOTIDE SEQUENCE [LARGE SCALE GENOMIC DNA]</scope>
    <source>
        <strain evidence="1">DUOXIRENSHENG_FW03</strain>
        <tissue evidence="1">Leaves</tissue>
    </source>
</reference>
<sequence>MIPQTRLRILRIFDEVTNTFTTRRVNSEASGLSNDETSSFTANGERCVATTSELLPDRTTCYEPVMMSERRGEWRERVASGGDCTWTWESANHDYKYATMVYRSEALSFHAGYTFSIFVISKRVSLLITQYSLYYSWQREHS</sequence>
<evidence type="ECO:0000313" key="1">
    <source>
        <dbReference type="EMBL" id="KAK7412638.1"/>
    </source>
</evidence>
<name>A0AAN9XWM9_PSOTE</name>
<protein>
    <submittedName>
        <fullName evidence="1">Uncharacterized protein</fullName>
    </submittedName>
</protein>
<gene>
    <name evidence="1" type="ORF">VNO78_04155</name>
</gene>
<accession>A0AAN9XWM9</accession>
<dbReference type="AlphaFoldDB" id="A0AAN9XWM9"/>
<keyword evidence="2" id="KW-1185">Reference proteome</keyword>
<dbReference type="Proteomes" id="UP001386955">
    <property type="component" value="Unassembled WGS sequence"/>
</dbReference>
<organism evidence="1 2">
    <name type="scientific">Psophocarpus tetragonolobus</name>
    <name type="common">Winged bean</name>
    <name type="synonym">Dolichos tetragonolobus</name>
    <dbReference type="NCBI Taxonomy" id="3891"/>
    <lineage>
        <taxon>Eukaryota</taxon>
        <taxon>Viridiplantae</taxon>
        <taxon>Streptophyta</taxon>
        <taxon>Embryophyta</taxon>
        <taxon>Tracheophyta</taxon>
        <taxon>Spermatophyta</taxon>
        <taxon>Magnoliopsida</taxon>
        <taxon>eudicotyledons</taxon>
        <taxon>Gunneridae</taxon>
        <taxon>Pentapetalae</taxon>
        <taxon>rosids</taxon>
        <taxon>fabids</taxon>
        <taxon>Fabales</taxon>
        <taxon>Fabaceae</taxon>
        <taxon>Papilionoideae</taxon>
        <taxon>50 kb inversion clade</taxon>
        <taxon>NPAAA clade</taxon>
        <taxon>indigoferoid/millettioid clade</taxon>
        <taxon>Phaseoleae</taxon>
        <taxon>Psophocarpus</taxon>
    </lineage>
</organism>
<proteinExistence type="predicted"/>
<dbReference type="EMBL" id="JAYMYS010000001">
    <property type="protein sequence ID" value="KAK7412638.1"/>
    <property type="molecule type" value="Genomic_DNA"/>
</dbReference>